<reference evidence="2" key="2">
    <citation type="submission" date="2007-03" db="EMBL/GenBank/DDBJ databases">
        <authorList>
            <consortium name="The International Medicago Genome Annotation Group"/>
        </authorList>
    </citation>
    <scope>NUCLEOTIDE SEQUENCE</scope>
</reference>
<dbReference type="EMBL" id="PSQE01000002">
    <property type="protein sequence ID" value="RHN72780.1"/>
    <property type="molecule type" value="Genomic_DNA"/>
</dbReference>
<proteinExistence type="predicted"/>
<dbReference type="EMBL" id="AC151000">
    <property type="protein sequence ID" value="ABD32916.1"/>
    <property type="molecule type" value="Genomic_DNA"/>
</dbReference>
<reference evidence="2" key="1">
    <citation type="submission" date="2005-01" db="EMBL/GenBank/DDBJ databases">
        <authorList>
            <person name="Town C.D."/>
        </authorList>
    </citation>
    <scope>NUCLEOTIDE SEQUENCE</scope>
</reference>
<reference evidence="3" key="3">
    <citation type="journal article" date="2018" name="Nat. Plants">
        <title>Whole-genome landscape of Medicago truncatula symbiotic genes.</title>
        <authorList>
            <person name="Pecrix Y."/>
            <person name="Gamas P."/>
            <person name="Carrere S."/>
        </authorList>
    </citation>
    <scope>NUCLEOTIDE SEQUENCE</scope>
    <source>
        <tissue evidence="3">Leaves</tissue>
    </source>
</reference>
<protein>
    <submittedName>
        <fullName evidence="2">Uncharacterized protein</fullName>
    </submittedName>
</protein>
<feature type="region of interest" description="Disordered" evidence="1">
    <location>
        <begin position="1"/>
        <end position="29"/>
    </location>
</feature>
<gene>
    <name evidence="2" type="ORF">MtrDRAFT_AC151000g5v2</name>
    <name evidence="3" type="ORF">MtrunA17_Chr2g0291471</name>
</gene>
<organism evidence="2">
    <name type="scientific">Medicago truncatula</name>
    <name type="common">Barrel medic</name>
    <name type="synonym">Medicago tribuloides</name>
    <dbReference type="NCBI Taxonomy" id="3880"/>
    <lineage>
        <taxon>Eukaryota</taxon>
        <taxon>Viridiplantae</taxon>
        <taxon>Streptophyta</taxon>
        <taxon>Embryophyta</taxon>
        <taxon>Tracheophyta</taxon>
        <taxon>Spermatophyta</taxon>
        <taxon>Magnoliopsida</taxon>
        <taxon>eudicotyledons</taxon>
        <taxon>Gunneridae</taxon>
        <taxon>Pentapetalae</taxon>
        <taxon>rosids</taxon>
        <taxon>fabids</taxon>
        <taxon>Fabales</taxon>
        <taxon>Fabaceae</taxon>
        <taxon>Papilionoideae</taxon>
        <taxon>50 kb inversion clade</taxon>
        <taxon>NPAAA clade</taxon>
        <taxon>Hologalegina</taxon>
        <taxon>IRL clade</taxon>
        <taxon>Trifolieae</taxon>
        <taxon>Medicago</taxon>
    </lineage>
</organism>
<dbReference type="AlphaFoldDB" id="Q2HSS7"/>
<evidence type="ECO:0000256" key="1">
    <source>
        <dbReference type="SAM" id="MobiDB-lite"/>
    </source>
</evidence>
<accession>Q2HSS7</accession>
<evidence type="ECO:0000313" key="3">
    <source>
        <dbReference type="EMBL" id="RHN72780.1"/>
    </source>
</evidence>
<evidence type="ECO:0000313" key="2">
    <source>
        <dbReference type="EMBL" id="ABD32916.1"/>
    </source>
</evidence>
<dbReference type="Gramene" id="rna8536">
    <property type="protein sequence ID" value="RHN72780.1"/>
    <property type="gene ID" value="gene8536"/>
</dbReference>
<sequence>MVAEMNPRPIPTWQPHEHHSDVGASTSTQGVTGTSLAIVDVAAPSSTTTVVIQGQTISHSATHITDVAANSFSFALHNVSDEIPQGTLPQPFITVLELVFRG</sequence>
<dbReference type="Proteomes" id="UP000265566">
    <property type="component" value="Chromosome 2"/>
</dbReference>
<name>Q2HSS7_MEDTR</name>